<name>A0ACD3A181_9AGAR</name>
<dbReference type="Proteomes" id="UP000308600">
    <property type="component" value="Unassembled WGS sequence"/>
</dbReference>
<organism evidence="1 2">
    <name type="scientific">Pluteus cervinus</name>
    <dbReference type="NCBI Taxonomy" id="181527"/>
    <lineage>
        <taxon>Eukaryota</taxon>
        <taxon>Fungi</taxon>
        <taxon>Dikarya</taxon>
        <taxon>Basidiomycota</taxon>
        <taxon>Agaricomycotina</taxon>
        <taxon>Agaricomycetes</taxon>
        <taxon>Agaricomycetidae</taxon>
        <taxon>Agaricales</taxon>
        <taxon>Pluteineae</taxon>
        <taxon>Pluteaceae</taxon>
        <taxon>Pluteus</taxon>
    </lineage>
</organism>
<evidence type="ECO:0000313" key="1">
    <source>
        <dbReference type="EMBL" id="TFK59394.1"/>
    </source>
</evidence>
<dbReference type="EMBL" id="ML208991">
    <property type="protein sequence ID" value="TFK59394.1"/>
    <property type="molecule type" value="Genomic_DNA"/>
</dbReference>
<gene>
    <name evidence="1" type="ORF">BDN72DRAFT_905885</name>
</gene>
<accession>A0ACD3A181</accession>
<sequence>MRIEIPETTTTTPGPAVAQATVGSTAVSDGDAGQDAHVARSRAAPVNDVALQSSLVSAMGQLSVDTAPGPPLNHNGKFYVVFRGHQPGIYTTLAESQRQTLGFSGCLHQSFTAYDRALEEYQGYIASEQASRAASRTAEGTNAPVDRQWVFVVICGEKPGVYLTLELATNALGNASSCLFRRANTVAEANAAFVQSYMAGEVLKN</sequence>
<keyword evidence="2" id="KW-1185">Reference proteome</keyword>
<proteinExistence type="predicted"/>
<reference evidence="1 2" key="1">
    <citation type="journal article" date="2019" name="Nat. Ecol. Evol.">
        <title>Megaphylogeny resolves global patterns of mushroom evolution.</title>
        <authorList>
            <person name="Varga T."/>
            <person name="Krizsan K."/>
            <person name="Foldi C."/>
            <person name="Dima B."/>
            <person name="Sanchez-Garcia M."/>
            <person name="Sanchez-Ramirez S."/>
            <person name="Szollosi G.J."/>
            <person name="Szarkandi J.G."/>
            <person name="Papp V."/>
            <person name="Albert L."/>
            <person name="Andreopoulos W."/>
            <person name="Angelini C."/>
            <person name="Antonin V."/>
            <person name="Barry K.W."/>
            <person name="Bougher N.L."/>
            <person name="Buchanan P."/>
            <person name="Buyck B."/>
            <person name="Bense V."/>
            <person name="Catcheside P."/>
            <person name="Chovatia M."/>
            <person name="Cooper J."/>
            <person name="Damon W."/>
            <person name="Desjardin D."/>
            <person name="Finy P."/>
            <person name="Geml J."/>
            <person name="Haridas S."/>
            <person name="Hughes K."/>
            <person name="Justo A."/>
            <person name="Karasinski D."/>
            <person name="Kautmanova I."/>
            <person name="Kiss B."/>
            <person name="Kocsube S."/>
            <person name="Kotiranta H."/>
            <person name="LaButti K.M."/>
            <person name="Lechner B.E."/>
            <person name="Liimatainen K."/>
            <person name="Lipzen A."/>
            <person name="Lukacs Z."/>
            <person name="Mihaltcheva S."/>
            <person name="Morgado L.N."/>
            <person name="Niskanen T."/>
            <person name="Noordeloos M.E."/>
            <person name="Ohm R.A."/>
            <person name="Ortiz-Santana B."/>
            <person name="Ovrebo C."/>
            <person name="Racz N."/>
            <person name="Riley R."/>
            <person name="Savchenko A."/>
            <person name="Shiryaev A."/>
            <person name="Soop K."/>
            <person name="Spirin V."/>
            <person name="Szebenyi C."/>
            <person name="Tomsovsky M."/>
            <person name="Tulloss R.E."/>
            <person name="Uehling J."/>
            <person name="Grigoriev I.V."/>
            <person name="Vagvolgyi C."/>
            <person name="Papp T."/>
            <person name="Martin F.M."/>
            <person name="Miettinen O."/>
            <person name="Hibbett D.S."/>
            <person name="Nagy L.G."/>
        </authorList>
    </citation>
    <scope>NUCLEOTIDE SEQUENCE [LARGE SCALE GENOMIC DNA]</scope>
    <source>
        <strain evidence="1 2">NL-1719</strain>
    </source>
</reference>
<evidence type="ECO:0000313" key="2">
    <source>
        <dbReference type="Proteomes" id="UP000308600"/>
    </source>
</evidence>
<protein>
    <submittedName>
        <fullName evidence="1">Uncharacterized protein</fullName>
    </submittedName>
</protein>